<dbReference type="PANTHER" id="PTHR30272:SF1">
    <property type="entry name" value="3-HYDROXYACYL-[ACYL-CARRIER-PROTEIN] DEHYDRATASE"/>
    <property type="match status" value="1"/>
</dbReference>
<dbReference type="InterPro" id="IPR029069">
    <property type="entry name" value="HotDog_dom_sf"/>
</dbReference>
<comment type="similarity">
    <text evidence="1">Belongs to the thioester dehydratase family. FabZ subfamily.</text>
</comment>
<dbReference type="Proteomes" id="UP000266506">
    <property type="component" value="Unassembled WGS sequence"/>
</dbReference>
<dbReference type="EMBL" id="QXEV01000007">
    <property type="protein sequence ID" value="RIA77763.1"/>
    <property type="molecule type" value="Genomic_DNA"/>
</dbReference>
<dbReference type="Pfam" id="PF07977">
    <property type="entry name" value="FabA"/>
    <property type="match status" value="1"/>
</dbReference>
<dbReference type="InterPro" id="IPR013114">
    <property type="entry name" value="FabA_FabZ"/>
</dbReference>
<dbReference type="InParanoid" id="A0A397RUA2"/>
<evidence type="ECO:0000256" key="1">
    <source>
        <dbReference type="ARBA" id="ARBA00009174"/>
    </source>
</evidence>
<dbReference type="Gene3D" id="3.10.129.10">
    <property type="entry name" value="Hotdog Thioesterase"/>
    <property type="match status" value="1"/>
</dbReference>
<accession>A0A397RUA2</accession>
<keyword evidence="2" id="KW-0456">Lyase</keyword>
<dbReference type="OrthoDB" id="9772788at2"/>
<dbReference type="CDD" id="cd01288">
    <property type="entry name" value="FabZ"/>
    <property type="match status" value="1"/>
</dbReference>
<protein>
    <submittedName>
        <fullName evidence="3">3-hydroxyacyl-[acyl-carrier-protein] dehydratase</fullName>
    </submittedName>
</protein>
<dbReference type="GO" id="GO:0016829">
    <property type="term" value="F:lyase activity"/>
    <property type="evidence" value="ECO:0007669"/>
    <property type="project" value="UniProtKB-KW"/>
</dbReference>
<evidence type="ECO:0000256" key="2">
    <source>
        <dbReference type="ARBA" id="ARBA00023239"/>
    </source>
</evidence>
<dbReference type="FunCoup" id="A0A397RUA2">
    <property type="interactions" value="308"/>
</dbReference>
<comment type="caution">
    <text evidence="3">The sequence shown here is derived from an EMBL/GenBank/DDBJ whole genome shotgun (WGS) entry which is preliminary data.</text>
</comment>
<dbReference type="RefSeq" id="WP_119016068.1">
    <property type="nucleotide sequence ID" value="NZ_QXEV01000007.1"/>
</dbReference>
<name>A0A397RUA2_9MOLU</name>
<dbReference type="NCBIfam" id="NF000582">
    <property type="entry name" value="PRK00006.1"/>
    <property type="match status" value="1"/>
</dbReference>
<gene>
    <name evidence="3" type="ORF">EI71_00916</name>
</gene>
<dbReference type="PANTHER" id="PTHR30272">
    <property type="entry name" value="3-HYDROXYACYL-[ACYL-CARRIER-PROTEIN] DEHYDRATASE"/>
    <property type="match status" value="1"/>
</dbReference>
<evidence type="ECO:0000313" key="4">
    <source>
        <dbReference type="Proteomes" id="UP000266506"/>
    </source>
</evidence>
<organism evidence="3 4">
    <name type="scientific">Anaeroplasma bactoclasticum</name>
    <dbReference type="NCBI Taxonomy" id="2088"/>
    <lineage>
        <taxon>Bacteria</taxon>
        <taxon>Bacillati</taxon>
        <taxon>Mycoplasmatota</taxon>
        <taxon>Mollicutes</taxon>
        <taxon>Anaeroplasmatales</taxon>
        <taxon>Anaeroplasmataceae</taxon>
        <taxon>Anaeroplasma</taxon>
    </lineage>
</organism>
<reference evidence="3 4" key="1">
    <citation type="submission" date="2018-08" db="EMBL/GenBank/DDBJ databases">
        <title>Genomic Encyclopedia of Archaeal and Bacterial Type Strains, Phase II (KMG-II): from individual species to whole genera.</title>
        <authorList>
            <person name="Goeker M."/>
        </authorList>
    </citation>
    <scope>NUCLEOTIDE SEQUENCE [LARGE SCALE GENOMIC DNA]</scope>
    <source>
        <strain evidence="3 4">ATCC 27112</strain>
    </source>
</reference>
<sequence>MLYNKEDIKRIIPHREPMLLLDEILEVNVLEDGNIIVKGKKTFTGEEDFFKGHFPNLPVVPGVLVLEAIAQTGAVYCLSLEENKGKNVFLVGADNIKWRRSILPKEEVYITITQGRVRHGLGKAHGEAYVDGCLACQADLVVAIR</sequence>
<dbReference type="AlphaFoldDB" id="A0A397RUA2"/>
<proteinExistence type="inferred from homology"/>
<evidence type="ECO:0000313" key="3">
    <source>
        <dbReference type="EMBL" id="RIA77763.1"/>
    </source>
</evidence>
<keyword evidence="4" id="KW-1185">Reference proteome</keyword>
<dbReference type="SUPFAM" id="SSF54637">
    <property type="entry name" value="Thioesterase/thiol ester dehydrase-isomerase"/>
    <property type="match status" value="1"/>
</dbReference>